<evidence type="ECO:0000313" key="2">
    <source>
        <dbReference type="Proteomes" id="UP001596274"/>
    </source>
</evidence>
<dbReference type="EMBL" id="JBHSWT010000317">
    <property type="protein sequence ID" value="MFC6771263.1"/>
    <property type="molecule type" value="Genomic_DNA"/>
</dbReference>
<gene>
    <name evidence="1" type="ORF">ACFQDD_06990</name>
</gene>
<comment type="caution">
    <text evidence="1">The sequence shown here is derived from an EMBL/GenBank/DDBJ whole genome shotgun (WGS) entry which is preliminary data.</text>
</comment>
<keyword evidence="2" id="KW-1185">Reference proteome</keyword>
<organism evidence="1 2">
    <name type="scientific">Halorubrum pallidum</name>
    <dbReference type="NCBI Taxonomy" id="1526114"/>
    <lineage>
        <taxon>Archaea</taxon>
        <taxon>Methanobacteriati</taxon>
        <taxon>Methanobacteriota</taxon>
        <taxon>Stenosarchaea group</taxon>
        <taxon>Halobacteria</taxon>
        <taxon>Halobacteriales</taxon>
        <taxon>Haloferacaceae</taxon>
        <taxon>Halorubrum</taxon>
    </lineage>
</organism>
<protein>
    <submittedName>
        <fullName evidence="1">Uncharacterized protein</fullName>
    </submittedName>
</protein>
<proteinExistence type="predicted"/>
<accession>A0ABD5T225</accession>
<sequence length="95" mass="10717">MATKRDTKIPEKWTPLTDEEMTGNGMRYVEHGWSHADDPLWDVLVFRAGGEVGETTDKNWGVQYPTADDVDLFDSRDEAVEGAKSFMAEHPEVSD</sequence>
<reference evidence="1 2" key="1">
    <citation type="journal article" date="2019" name="Int. J. Syst. Evol. Microbiol.">
        <title>The Global Catalogue of Microorganisms (GCM) 10K type strain sequencing project: providing services to taxonomists for standard genome sequencing and annotation.</title>
        <authorList>
            <consortium name="The Broad Institute Genomics Platform"/>
            <consortium name="The Broad Institute Genome Sequencing Center for Infectious Disease"/>
            <person name="Wu L."/>
            <person name="Ma J."/>
        </authorList>
    </citation>
    <scope>NUCLEOTIDE SEQUENCE [LARGE SCALE GENOMIC DNA]</scope>
    <source>
        <strain evidence="1 2">PJ61</strain>
    </source>
</reference>
<name>A0ABD5T225_9EURY</name>
<dbReference type="AlphaFoldDB" id="A0ABD5T225"/>
<dbReference type="Proteomes" id="UP001596274">
    <property type="component" value="Unassembled WGS sequence"/>
</dbReference>
<evidence type="ECO:0000313" key="1">
    <source>
        <dbReference type="EMBL" id="MFC6771263.1"/>
    </source>
</evidence>